<keyword evidence="3" id="KW-1185">Reference proteome</keyword>
<sequence>MVQTLVQCFFAEAEVTLGVTLERKNWFRDLEMACRLVGEGIRVLAAGVAGDEEVEEEEGGYEGGDGAGRVPGMQEKKTARIAQRIFWMTKRANKDWAKHVGKELRKA</sequence>
<name>A0A6A7A6Q0_9PLEO</name>
<protein>
    <submittedName>
        <fullName evidence="2">Uncharacterized protein</fullName>
    </submittedName>
</protein>
<proteinExistence type="predicted"/>
<dbReference type="AlphaFoldDB" id="A0A6A7A6Q0"/>
<evidence type="ECO:0000313" key="2">
    <source>
        <dbReference type="EMBL" id="KAF2828971.1"/>
    </source>
</evidence>
<reference evidence="2" key="1">
    <citation type="journal article" date="2020" name="Stud. Mycol.">
        <title>101 Dothideomycetes genomes: a test case for predicting lifestyles and emergence of pathogens.</title>
        <authorList>
            <person name="Haridas S."/>
            <person name="Albert R."/>
            <person name="Binder M."/>
            <person name="Bloem J."/>
            <person name="Labutti K."/>
            <person name="Salamov A."/>
            <person name="Andreopoulos B."/>
            <person name="Baker S."/>
            <person name="Barry K."/>
            <person name="Bills G."/>
            <person name="Bluhm B."/>
            <person name="Cannon C."/>
            <person name="Castanera R."/>
            <person name="Culley D."/>
            <person name="Daum C."/>
            <person name="Ezra D."/>
            <person name="Gonzalez J."/>
            <person name="Henrissat B."/>
            <person name="Kuo A."/>
            <person name="Liang C."/>
            <person name="Lipzen A."/>
            <person name="Lutzoni F."/>
            <person name="Magnuson J."/>
            <person name="Mondo S."/>
            <person name="Nolan M."/>
            <person name="Ohm R."/>
            <person name="Pangilinan J."/>
            <person name="Park H.-J."/>
            <person name="Ramirez L."/>
            <person name="Alfaro M."/>
            <person name="Sun H."/>
            <person name="Tritt A."/>
            <person name="Yoshinaga Y."/>
            <person name="Zwiers L.-H."/>
            <person name="Turgeon B."/>
            <person name="Goodwin S."/>
            <person name="Spatafora J."/>
            <person name="Crous P."/>
            <person name="Grigoriev I."/>
        </authorList>
    </citation>
    <scope>NUCLEOTIDE SEQUENCE</scope>
    <source>
        <strain evidence="2">CBS 113818</strain>
    </source>
</reference>
<gene>
    <name evidence="2" type="ORF">CC86DRAFT_403625</name>
</gene>
<dbReference type="EMBL" id="MU006221">
    <property type="protein sequence ID" value="KAF2828971.1"/>
    <property type="molecule type" value="Genomic_DNA"/>
</dbReference>
<evidence type="ECO:0000256" key="1">
    <source>
        <dbReference type="SAM" id="MobiDB-lite"/>
    </source>
</evidence>
<organism evidence="2 3">
    <name type="scientific">Ophiobolus disseminans</name>
    <dbReference type="NCBI Taxonomy" id="1469910"/>
    <lineage>
        <taxon>Eukaryota</taxon>
        <taxon>Fungi</taxon>
        <taxon>Dikarya</taxon>
        <taxon>Ascomycota</taxon>
        <taxon>Pezizomycotina</taxon>
        <taxon>Dothideomycetes</taxon>
        <taxon>Pleosporomycetidae</taxon>
        <taxon>Pleosporales</taxon>
        <taxon>Pleosporineae</taxon>
        <taxon>Phaeosphaeriaceae</taxon>
        <taxon>Ophiobolus</taxon>
    </lineage>
</organism>
<accession>A0A6A7A6Q0</accession>
<dbReference type="Proteomes" id="UP000799424">
    <property type="component" value="Unassembled WGS sequence"/>
</dbReference>
<evidence type="ECO:0000313" key="3">
    <source>
        <dbReference type="Proteomes" id="UP000799424"/>
    </source>
</evidence>
<feature type="region of interest" description="Disordered" evidence="1">
    <location>
        <begin position="52"/>
        <end position="74"/>
    </location>
</feature>